<dbReference type="SUPFAM" id="SSF53448">
    <property type="entry name" value="Nucleotide-diphospho-sugar transferases"/>
    <property type="match status" value="1"/>
</dbReference>
<sequence length="220" mass="23391">MTTLVVIAKECLPGKVKTRLHPPLTLEQAALVASASLSDTLEAVRPLPASRRILLFDGTTPPADAEGFEVVHQVEGGLDERLGAVFDLVDEPLVLVGMDTPQLTADILAPVFDEWPSGVDAWFGPADDGGYWALALRNPSGDLVRGVPMSQADTGNHQLNRLARAGIEVDFLPELTDVDTIEDARTVARIAPDSRFARTLADFEVLRPPASAPAPAPASA</sequence>
<proteinExistence type="predicted"/>
<dbReference type="EMBL" id="BAABAU010000005">
    <property type="protein sequence ID" value="GAA4267664.1"/>
    <property type="molecule type" value="Genomic_DNA"/>
</dbReference>
<protein>
    <submittedName>
        <fullName evidence="1">DUF2064 domain-containing protein</fullName>
    </submittedName>
</protein>
<reference evidence="2" key="1">
    <citation type="journal article" date="2019" name="Int. J. Syst. Evol. Microbiol.">
        <title>The Global Catalogue of Microorganisms (GCM) 10K type strain sequencing project: providing services to taxonomists for standard genome sequencing and annotation.</title>
        <authorList>
            <consortium name="The Broad Institute Genomics Platform"/>
            <consortium name="The Broad Institute Genome Sequencing Center for Infectious Disease"/>
            <person name="Wu L."/>
            <person name="Ma J."/>
        </authorList>
    </citation>
    <scope>NUCLEOTIDE SEQUENCE [LARGE SCALE GENOMIC DNA]</scope>
    <source>
        <strain evidence="2">JCM 17442</strain>
    </source>
</reference>
<dbReference type="InterPro" id="IPR029044">
    <property type="entry name" value="Nucleotide-diphossugar_trans"/>
</dbReference>
<evidence type="ECO:0000313" key="1">
    <source>
        <dbReference type="EMBL" id="GAA4267664.1"/>
    </source>
</evidence>
<dbReference type="InterPro" id="IPR018641">
    <property type="entry name" value="Trfase_1_rSAM/seldom-assoc"/>
</dbReference>
<keyword evidence="2" id="KW-1185">Reference proteome</keyword>
<gene>
    <name evidence="1" type="ORF">GCM10022256_32760</name>
</gene>
<dbReference type="RefSeq" id="WP_344798180.1">
    <property type="nucleotide sequence ID" value="NZ_BAABAU010000005.1"/>
</dbReference>
<evidence type="ECO:0000313" key="2">
    <source>
        <dbReference type="Proteomes" id="UP001501594"/>
    </source>
</evidence>
<name>A0ABP8E628_9MICO</name>
<dbReference type="Gene3D" id="3.90.550.10">
    <property type="entry name" value="Spore Coat Polysaccharide Biosynthesis Protein SpsA, Chain A"/>
    <property type="match status" value="1"/>
</dbReference>
<dbReference type="PANTHER" id="PTHR36529">
    <property type="entry name" value="SLL1095 PROTEIN"/>
    <property type="match status" value="1"/>
</dbReference>
<dbReference type="Pfam" id="PF09837">
    <property type="entry name" value="DUF2064"/>
    <property type="match status" value="1"/>
</dbReference>
<accession>A0ABP8E628</accession>
<comment type="caution">
    <text evidence="1">The sequence shown here is derived from an EMBL/GenBank/DDBJ whole genome shotgun (WGS) entry which is preliminary data.</text>
</comment>
<organism evidence="1 2">
    <name type="scientific">Frondihabitans peucedani</name>
    <dbReference type="NCBI Taxonomy" id="598626"/>
    <lineage>
        <taxon>Bacteria</taxon>
        <taxon>Bacillati</taxon>
        <taxon>Actinomycetota</taxon>
        <taxon>Actinomycetes</taxon>
        <taxon>Micrococcales</taxon>
        <taxon>Microbacteriaceae</taxon>
        <taxon>Frondihabitans</taxon>
    </lineage>
</organism>
<dbReference type="PANTHER" id="PTHR36529:SF1">
    <property type="entry name" value="GLYCOSYLTRANSFERASE"/>
    <property type="match status" value="1"/>
</dbReference>
<dbReference type="Proteomes" id="UP001501594">
    <property type="component" value="Unassembled WGS sequence"/>
</dbReference>